<accession>A0A9W7FBC2</accession>
<gene>
    <name evidence="1" type="ORF">TrRE_jg4503</name>
</gene>
<dbReference type="OrthoDB" id="10347102at2759"/>
<keyword evidence="2" id="KW-1185">Reference proteome</keyword>
<name>A0A9W7FBC2_9STRA</name>
<reference evidence="1" key="1">
    <citation type="submission" date="2022-07" db="EMBL/GenBank/DDBJ databases">
        <title>Genome analysis of Parmales, a sister group of diatoms, reveals the evolutionary specialization of diatoms from phago-mixotrophs to photoautotrophs.</title>
        <authorList>
            <person name="Ban H."/>
            <person name="Sato S."/>
            <person name="Yoshikawa S."/>
            <person name="Kazumasa Y."/>
            <person name="Nakamura Y."/>
            <person name="Ichinomiya M."/>
            <person name="Saitoh K."/>
            <person name="Sato N."/>
            <person name="Blanc-Mathieu R."/>
            <person name="Endo H."/>
            <person name="Kuwata A."/>
            <person name="Ogata H."/>
        </authorList>
    </citation>
    <scope>NUCLEOTIDE SEQUENCE</scope>
</reference>
<dbReference type="EMBL" id="BRXZ01000293">
    <property type="protein sequence ID" value="GMI09022.1"/>
    <property type="molecule type" value="Genomic_DNA"/>
</dbReference>
<sequence>MLVRVGRASLRCFSSSNQYGVNRPGPESTHFFFLNPVFGLFSGMIKSNDVVASSVNTSSFLLASLFLRHASKEATEREVGDTEYPSWVDGRNYILEDCLEGITHVVNSLATYSNKADIENAVTEELYEALPESRSEGTSTSTSTATPSFSLTDISSQITDVQVVLGLYRDSALKPPDAKLFHLVSPSNRLYIPRAAYGNGPGGTFKMPEEYESNYMKSTVRIEALWSGRREGIEEGRSEDDLAYGKVAIEGTIQFKEKAIEWKVVDEVDAETEEWRVEGGYYE</sequence>
<dbReference type="Proteomes" id="UP001165082">
    <property type="component" value="Unassembled WGS sequence"/>
</dbReference>
<organism evidence="1 2">
    <name type="scientific">Triparma retinervis</name>
    <dbReference type="NCBI Taxonomy" id="2557542"/>
    <lineage>
        <taxon>Eukaryota</taxon>
        <taxon>Sar</taxon>
        <taxon>Stramenopiles</taxon>
        <taxon>Ochrophyta</taxon>
        <taxon>Bolidophyceae</taxon>
        <taxon>Parmales</taxon>
        <taxon>Triparmaceae</taxon>
        <taxon>Triparma</taxon>
    </lineage>
</organism>
<dbReference type="AlphaFoldDB" id="A0A9W7FBC2"/>
<protein>
    <submittedName>
        <fullName evidence="1">Uncharacterized protein</fullName>
    </submittedName>
</protein>
<evidence type="ECO:0000313" key="1">
    <source>
        <dbReference type="EMBL" id="GMI09022.1"/>
    </source>
</evidence>
<comment type="caution">
    <text evidence="1">The sequence shown here is derived from an EMBL/GenBank/DDBJ whole genome shotgun (WGS) entry which is preliminary data.</text>
</comment>
<evidence type="ECO:0000313" key="2">
    <source>
        <dbReference type="Proteomes" id="UP001165082"/>
    </source>
</evidence>
<proteinExistence type="predicted"/>